<dbReference type="Gene3D" id="2.40.160.20">
    <property type="match status" value="1"/>
</dbReference>
<organism evidence="1 2">
    <name type="scientific">Aequorivita viscosa</name>
    <dbReference type="NCBI Taxonomy" id="797419"/>
    <lineage>
        <taxon>Bacteria</taxon>
        <taxon>Pseudomonadati</taxon>
        <taxon>Bacteroidota</taxon>
        <taxon>Flavobacteriia</taxon>
        <taxon>Flavobacteriales</taxon>
        <taxon>Flavobacteriaceae</taxon>
        <taxon>Aequorivita</taxon>
    </lineage>
</organism>
<dbReference type="AlphaFoldDB" id="A0A1M6H2G2"/>
<evidence type="ECO:0000313" key="2">
    <source>
        <dbReference type="Proteomes" id="UP000184172"/>
    </source>
</evidence>
<dbReference type="STRING" id="797419.SAMN05216556_110108"/>
<dbReference type="EMBL" id="FQYV01000010">
    <property type="protein sequence ID" value="SHJ16377.1"/>
    <property type="molecule type" value="Genomic_DNA"/>
</dbReference>
<evidence type="ECO:0000313" key="1">
    <source>
        <dbReference type="EMBL" id="SHJ16377.1"/>
    </source>
</evidence>
<proteinExistence type="predicted"/>
<sequence>MEANDGFPSTGLQKQLIINFGRDNTNNPQQWAQQLKSPKTGFSFGITEFGNLDSLGIALTAMPFIEFNAFGSNRFKVHTGVGASYFTKKYDPTTNPLNRAVTTSITWAFRTYLFYEFLATEQIDWRVGLGYSHHSNGHTRLLNIGYNSFLVSFSADIKNPLQQTPALSEIIIQKHKQTVNNYFALRGGLGINTLATAINNTDFVYNFAGEYGRIYNNTFKIGVGFYSRLYQHYYNYIKGNESLVQPGRDYDYFRSNPYYYASNFGVSIHGEIFLNHIGIDLQLGYNFHKPAYEMDYRMNEGWENTPREIPTDWVLGALNTKYSLKYRISSRIGLKYYLIGMEKAPKNNFYLGAHINANLGQADFSEFSFGYVRSFNFRERS</sequence>
<keyword evidence="2" id="KW-1185">Reference proteome</keyword>
<dbReference type="Proteomes" id="UP000184172">
    <property type="component" value="Unassembled WGS sequence"/>
</dbReference>
<name>A0A1M6H2G2_9FLAO</name>
<reference evidence="2" key="1">
    <citation type="submission" date="2016-11" db="EMBL/GenBank/DDBJ databases">
        <authorList>
            <person name="Varghese N."/>
            <person name="Submissions S."/>
        </authorList>
    </citation>
    <scope>NUCLEOTIDE SEQUENCE [LARGE SCALE GENOMIC DNA]</scope>
    <source>
        <strain evidence="2">DSM 26349</strain>
    </source>
</reference>
<dbReference type="Pfam" id="PF09411">
    <property type="entry name" value="PagL"/>
    <property type="match status" value="1"/>
</dbReference>
<gene>
    <name evidence="1" type="ORF">SAMN04487908_11091</name>
</gene>
<dbReference type="InterPro" id="IPR018550">
    <property type="entry name" value="Lipid-A_deacylase-rel"/>
</dbReference>
<accession>A0A1M6H2G2</accession>
<protein>
    <submittedName>
        <fullName evidence="1">Lipid A 3-O-deacylase (PagL)</fullName>
    </submittedName>
</protein>